<evidence type="ECO:0000313" key="3">
    <source>
        <dbReference type="EMBL" id="EMS47907.1"/>
    </source>
</evidence>
<proteinExistence type="predicted"/>
<dbReference type="STRING" id="4572.M7YKT0"/>
<keyword evidence="2" id="KW-0809">Transit peptide</keyword>
<sequence>MTKQHAIRYEAYVEANRTFLRRQQAEIDALLDELDAEEAGAEQLKARRRRRCSWRPCYRSRTYSITARGCLRVVFTICGCRCSKFKNGKRSATPQAPNTVSMAVMPRFHSTTPTPRLLRRLSSTSASTSAPPRCWDPSAALTAATERVRAGTLSPADAHHLFDELLQRPTPVPGPALNGFLAALARAPASAACRDSPSLAVSIFNRLCREASPHGHASPLTAHTYGILMRCCCRARRPGLGLAFFGRLLRTGLRTDGVDAYALIKCFCLAKRTDEAVSVLLHRLPELGRVPDALSYSVVLKVLCDDGRSQRALGLLQMMWKEGGGCAPNVVAYSTVIHGFCKEGKVSKACELFNEMVQQGVKPNVVTYTSVIDALCKARAMDKAESFLRHMVDNDVRPNNVTYKCIIQGYSSLCWWEEAVKIFRETTSRGLILDDVTRNSFVSSLCNHGRSKEAAEIAHQIIENGTTVSISTYGIILGELCRNDCTEEAIVLFHKLGAVDVKFDITIFNTMIDAMYRVRRREEANILFAAISANGLVPNASTYRIMITNLLKEGSMEEADHMFSSMETSGYAPSSVLLNDIIRMLLEKGEIVKAGNYLSKVDGKSISLEASTGLLMRHLFSTEGKYHEQIKSLPERYSLFIPLPSGSPAVHICVSIKLFWAWKGGPHSLAELVAFLGIMASGWTGKGKRVPNEGIFEIADAMFI</sequence>
<dbReference type="PANTHER" id="PTHR47932:SF12">
    <property type="entry name" value="PENTACOTRIPEPTIDE-REPEAT REGION OF PRORP DOMAIN-CONTAINING PROTEIN"/>
    <property type="match status" value="1"/>
</dbReference>
<dbReference type="InterPro" id="IPR011990">
    <property type="entry name" value="TPR-like_helical_dom_sf"/>
</dbReference>
<dbReference type="AlphaFoldDB" id="M7YKT0"/>
<dbReference type="InterPro" id="IPR002885">
    <property type="entry name" value="PPR_rpt"/>
</dbReference>
<name>M7YKT0_TRIUA</name>
<evidence type="ECO:0000256" key="1">
    <source>
        <dbReference type="ARBA" id="ARBA00022737"/>
    </source>
</evidence>
<dbReference type="PROSITE" id="PS51375">
    <property type="entry name" value="PPR"/>
    <property type="match status" value="7"/>
</dbReference>
<protein>
    <recommendedName>
        <fullName evidence="4">Pentacotripeptide-repeat region of PRORP domain-containing protein</fullName>
    </recommendedName>
</protein>
<evidence type="ECO:0008006" key="4">
    <source>
        <dbReference type="Google" id="ProtNLM"/>
    </source>
</evidence>
<dbReference type="PANTHER" id="PTHR47932">
    <property type="entry name" value="ATPASE EXPRESSION PROTEIN 3"/>
    <property type="match status" value="1"/>
</dbReference>
<dbReference type="eggNOG" id="KOG4197">
    <property type="taxonomic scope" value="Eukaryota"/>
</dbReference>
<gene>
    <name evidence="3" type="ORF">TRIUR3_05964</name>
</gene>
<dbReference type="Gene3D" id="1.25.40.10">
    <property type="entry name" value="Tetratricopeptide repeat domain"/>
    <property type="match status" value="4"/>
</dbReference>
<organism evidence="3">
    <name type="scientific">Triticum urartu</name>
    <name type="common">Red wild einkorn</name>
    <name type="synonym">Crithodium urartu</name>
    <dbReference type="NCBI Taxonomy" id="4572"/>
    <lineage>
        <taxon>Eukaryota</taxon>
        <taxon>Viridiplantae</taxon>
        <taxon>Streptophyta</taxon>
        <taxon>Embryophyta</taxon>
        <taxon>Tracheophyta</taxon>
        <taxon>Spermatophyta</taxon>
        <taxon>Magnoliopsida</taxon>
        <taxon>Liliopsida</taxon>
        <taxon>Poales</taxon>
        <taxon>Poaceae</taxon>
        <taxon>BOP clade</taxon>
        <taxon>Pooideae</taxon>
        <taxon>Triticodae</taxon>
        <taxon>Triticeae</taxon>
        <taxon>Triticinae</taxon>
        <taxon>Triticum</taxon>
    </lineage>
</organism>
<dbReference type="NCBIfam" id="TIGR00756">
    <property type="entry name" value="PPR"/>
    <property type="match status" value="5"/>
</dbReference>
<evidence type="ECO:0000256" key="2">
    <source>
        <dbReference type="ARBA" id="ARBA00022946"/>
    </source>
</evidence>
<dbReference type="Pfam" id="PF01535">
    <property type="entry name" value="PPR"/>
    <property type="match status" value="5"/>
</dbReference>
<reference evidence="3" key="1">
    <citation type="journal article" date="2013" name="Nature">
        <title>Draft genome of the wheat A-genome progenitor Triticum urartu.</title>
        <authorList>
            <person name="Ling H.Q."/>
            <person name="Zhao S."/>
            <person name="Liu D."/>
            <person name="Wang J."/>
            <person name="Sun H."/>
            <person name="Zhang C."/>
            <person name="Fan H."/>
            <person name="Li D."/>
            <person name="Dong L."/>
            <person name="Tao Y."/>
            <person name="Gao C."/>
            <person name="Wu H."/>
            <person name="Li Y."/>
            <person name="Cui Y."/>
            <person name="Guo X."/>
            <person name="Zheng S."/>
            <person name="Wang B."/>
            <person name="Yu K."/>
            <person name="Liang Q."/>
            <person name="Yang W."/>
            <person name="Lou X."/>
            <person name="Chen J."/>
            <person name="Feng M."/>
            <person name="Jian J."/>
            <person name="Zhang X."/>
            <person name="Luo G."/>
            <person name="Jiang Y."/>
            <person name="Liu J."/>
            <person name="Wang Z."/>
            <person name="Sha Y."/>
            <person name="Zhang B."/>
            <person name="Wu H."/>
            <person name="Tang D."/>
            <person name="Shen Q."/>
            <person name="Xue P."/>
            <person name="Zou S."/>
            <person name="Wang X."/>
            <person name="Liu X."/>
            <person name="Wang F."/>
            <person name="Yang Y."/>
            <person name="An X."/>
            <person name="Dong Z."/>
            <person name="Zhang K."/>
            <person name="Zhang X."/>
            <person name="Luo M.C."/>
            <person name="Dvorak J."/>
            <person name="Tong Y."/>
            <person name="Wang J."/>
            <person name="Yang H."/>
            <person name="Li Z."/>
            <person name="Wang D."/>
            <person name="Zhang A."/>
            <person name="Wang J."/>
        </authorList>
    </citation>
    <scope>NUCLEOTIDE SEQUENCE</scope>
</reference>
<dbReference type="GO" id="GO:0003729">
    <property type="term" value="F:mRNA binding"/>
    <property type="evidence" value="ECO:0007669"/>
    <property type="project" value="TreeGrafter"/>
</dbReference>
<dbReference type="Pfam" id="PF13041">
    <property type="entry name" value="PPR_2"/>
    <property type="match status" value="2"/>
</dbReference>
<dbReference type="EMBL" id="KD254488">
    <property type="protein sequence ID" value="EMS47907.1"/>
    <property type="molecule type" value="Genomic_DNA"/>
</dbReference>
<keyword evidence="1" id="KW-0677">Repeat</keyword>
<accession>M7YKT0</accession>